<dbReference type="InterPro" id="IPR022630">
    <property type="entry name" value="S-AdoMet_synt_C"/>
</dbReference>
<proteinExistence type="predicted"/>
<comment type="caution">
    <text evidence="10">The sequence shown here is derived from an EMBL/GenBank/DDBJ whole genome shotgun (WGS) entry which is preliminary data.</text>
</comment>
<dbReference type="InterPro" id="IPR022636">
    <property type="entry name" value="S-AdoMet_synthetase_sfam"/>
</dbReference>
<keyword evidence="6" id="KW-0460">Magnesium</keyword>
<keyword evidence="11" id="KW-1185">Reference proteome</keyword>
<dbReference type="Proteomes" id="UP001189429">
    <property type="component" value="Unassembled WGS sequence"/>
</dbReference>
<dbReference type="Gene3D" id="3.30.300.10">
    <property type="match status" value="2"/>
</dbReference>
<evidence type="ECO:0000256" key="4">
    <source>
        <dbReference type="ARBA" id="ARBA00022741"/>
    </source>
</evidence>
<evidence type="ECO:0000256" key="2">
    <source>
        <dbReference type="ARBA" id="ARBA00022679"/>
    </source>
</evidence>
<keyword evidence="3" id="KW-0479">Metal-binding</keyword>
<keyword evidence="7" id="KW-0630">Potassium</keyword>
<evidence type="ECO:0000256" key="3">
    <source>
        <dbReference type="ARBA" id="ARBA00022723"/>
    </source>
</evidence>
<dbReference type="EMBL" id="CAUYUJ010004373">
    <property type="protein sequence ID" value="CAK0809327.1"/>
    <property type="molecule type" value="Genomic_DNA"/>
</dbReference>
<evidence type="ECO:0000256" key="6">
    <source>
        <dbReference type="ARBA" id="ARBA00022842"/>
    </source>
</evidence>
<keyword evidence="4" id="KW-0547">Nucleotide-binding</keyword>
<dbReference type="Pfam" id="PF02773">
    <property type="entry name" value="S-AdoMet_synt_C"/>
    <property type="match status" value="1"/>
</dbReference>
<protein>
    <recommendedName>
        <fullName evidence="9">S-adenosylmethionine synthetase C-terminal domain-containing protein</fullName>
    </recommendedName>
</protein>
<evidence type="ECO:0000313" key="11">
    <source>
        <dbReference type="Proteomes" id="UP001189429"/>
    </source>
</evidence>
<keyword evidence="5" id="KW-0067">ATP-binding</keyword>
<keyword evidence="1" id="KW-0554">One-carbon metabolism</keyword>
<gene>
    <name evidence="10" type="ORF">PCOR1329_LOCUS14609</name>
</gene>
<organism evidence="10 11">
    <name type="scientific">Prorocentrum cordatum</name>
    <dbReference type="NCBI Taxonomy" id="2364126"/>
    <lineage>
        <taxon>Eukaryota</taxon>
        <taxon>Sar</taxon>
        <taxon>Alveolata</taxon>
        <taxon>Dinophyceae</taxon>
        <taxon>Prorocentrales</taxon>
        <taxon>Prorocentraceae</taxon>
        <taxon>Prorocentrum</taxon>
    </lineage>
</organism>
<feature type="region of interest" description="Disordered" evidence="8">
    <location>
        <begin position="308"/>
        <end position="333"/>
    </location>
</feature>
<evidence type="ECO:0000259" key="9">
    <source>
        <dbReference type="Pfam" id="PF02773"/>
    </source>
</evidence>
<evidence type="ECO:0000256" key="1">
    <source>
        <dbReference type="ARBA" id="ARBA00022563"/>
    </source>
</evidence>
<dbReference type="PANTHER" id="PTHR11964">
    <property type="entry name" value="S-ADENOSYLMETHIONINE SYNTHETASE"/>
    <property type="match status" value="1"/>
</dbReference>
<dbReference type="SUPFAM" id="SSF55973">
    <property type="entry name" value="S-adenosylmethionine synthetase"/>
    <property type="match status" value="2"/>
</dbReference>
<name>A0ABN9QW46_9DINO</name>
<reference evidence="10" key="1">
    <citation type="submission" date="2023-10" db="EMBL/GenBank/DDBJ databases">
        <authorList>
            <person name="Chen Y."/>
            <person name="Shah S."/>
            <person name="Dougan E. K."/>
            <person name="Thang M."/>
            <person name="Chan C."/>
        </authorList>
    </citation>
    <scope>NUCLEOTIDE SEQUENCE [LARGE SCALE GENOMIC DNA]</scope>
</reference>
<feature type="domain" description="S-adenosylmethionine synthetase C-terminal" evidence="9">
    <location>
        <begin position="1"/>
        <end position="71"/>
    </location>
</feature>
<accession>A0ABN9QW46</accession>
<evidence type="ECO:0000313" key="10">
    <source>
        <dbReference type="EMBL" id="CAK0809327.1"/>
    </source>
</evidence>
<dbReference type="InterPro" id="IPR002133">
    <property type="entry name" value="S-AdoMet_synthetase"/>
</dbReference>
<evidence type="ECO:0000256" key="5">
    <source>
        <dbReference type="ARBA" id="ARBA00022840"/>
    </source>
</evidence>
<keyword evidence="2" id="KW-0808">Transferase</keyword>
<evidence type="ECO:0000256" key="7">
    <source>
        <dbReference type="ARBA" id="ARBA00022958"/>
    </source>
</evidence>
<evidence type="ECO:0000256" key="8">
    <source>
        <dbReference type="SAM" id="MobiDB-lite"/>
    </source>
</evidence>
<sequence length="333" mass="36805">MSYAIGVAKLVPQLLEAFGTERSKLMSEGTNNVPKMEFDCRPGDHEVALAPREPMYQETATYCHFGREPYPKDGKKEGKKYASTGSAEATAALKACNHLPYAIGVAKPLPLFRETYGTELDKLTAESFERESAKGVKKYASMDSAEASAALNECSYMSYAIGVGKLTAEDSPNVLKMEFDCHPGDIAVSLAPREPMYQESAAPCHYGREPYRKEGKMYFEWEYTKDVKKYAPMRSAEAIVAPKGCNYMSYARGVVKPLPLFLETYGTEQDKLTAEDITNVMKSEFDWASVPSSCTRRAPIPRSWSVPSSCARRAPIPRSKTQGDGWPCRPGSG</sequence>